<dbReference type="InterPro" id="IPR012972">
    <property type="entry name" value="NLE"/>
</dbReference>
<dbReference type="InterPro" id="IPR019775">
    <property type="entry name" value="WD40_repeat_CS"/>
</dbReference>
<dbReference type="EMBL" id="KV454412">
    <property type="protein sequence ID" value="ODQ64283.1"/>
    <property type="molecule type" value="Genomic_DNA"/>
</dbReference>
<keyword evidence="3" id="KW-0677">Repeat</keyword>
<evidence type="ECO:0000256" key="8">
    <source>
        <dbReference type="ARBA" id="ARBA00080836"/>
    </source>
</evidence>
<dbReference type="Gene3D" id="2.130.10.10">
    <property type="entry name" value="YVTN repeat-like/Quinoprotein amine dehydrogenase"/>
    <property type="match status" value="1"/>
</dbReference>
<feature type="domain" description="NLE" evidence="10">
    <location>
        <begin position="32"/>
        <end position="81"/>
    </location>
</feature>
<feature type="repeat" description="WD" evidence="9">
    <location>
        <begin position="178"/>
        <end position="219"/>
    </location>
</feature>
<keyword evidence="12" id="KW-1185">Reference proteome</keyword>
<feature type="repeat" description="WD" evidence="9">
    <location>
        <begin position="437"/>
        <end position="478"/>
    </location>
</feature>
<dbReference type="FunFam" id="2.130.10.10:FF:000092">
    <property type="entry name" value="notchless protein homolog"/>
    <property type="match status" value="1"/>
</dbReference>
<evidence type="ECO:0000256" key="4">
    <source>
        <dbReference type="ARBA" id="ARBA00023242"/>
    </source>
</evidence>
<dbReference type="OrthoDB" id="10267436at2759"/>
<keyword evidence="2 9" id="KW-0853">WD repeat</keyword>
<dbReference type="InterPro" id="IPR020472">
    <property type="entry name" value="WD40_PAC1"/>
</dbReference>
<comment type="subcellular location">
    <subcellularLocation>
        <location evidence="1">Nucleus</location>
        <location evidence="1">Nucleolus</location>
    </subcellularLocation>
</comment>
<dbReference type="AlphaFoldDB" id="A0A1E3PFU6"/>
<dbReference type="SUPFAM" id="SSF50978">
    <property type="entry name" value="WD40 repeat-like"/>
    <property type="match status" value="1"/>
</dbReference>
<feature type="repeat" description="WD" evidence="9">
    <location>
        <begin position="220"/>
        <end position="262"/>
    </location>
</feature>
<dbReference type="PANTHER" id="PTHR19848:SF0">
    <property type="entry name" value="NOTCHLESS PROTEIN HOMOLOG 1"/>
    <property type="match status" value="1"/>
</dbReference>
<dbReference type="CDD" id="cd00200">
    <property type="entry name" value="WD40"/>
    <property type="match status" value="1"/>
</dbReference>
<evidence type="ECO:0000256" key="2">
    <source>
        <dbReference type="ARBA" id="ARBA00022574"/>
    </source>
</evidence>
<evidence type="ECO:0000313" key="11">
    <source>
        <dbReference type="EMBL" id="ODQ64283.1"/>
    </source>
</evidence>
<sequence length="512" mass="56577">MATVIPPPSKKARREAQLPQLVDLIPEDLPHVTIKFQASDTGETTGGNIRIPGDTTEQQLELLLNQLLNTNDDPVPYTFSLLKDAETNTLVDITSNIYTSILKPEHKTTEDHLTLVYTPRAVFKVKSITRSSAAIAGHGSTILAVQFAPHTSSRMVSGAGDHTARIWDCDTQTPVQTLRGHTNWVLCVSWSPDGKMIATGSMDNTIRIWEAKTGKCLGELKGHNKWITALAWEPLHLAPGDSSPRLTSSSKDGTVRIWNIDTMTGQFCMSGHRTTVSCVKWGGLGSIYSASHDKTIKVWNPTDGRLVQTLTSHAHWVNHIALSTEYALRTGPFDHKVSRADLDLPIEELKAKAKKRFEAAARIGGKISERVVTASDDFTMYLWDPIKSNKPLCRLTGHQKLVNHVTFSPDGRHIASASFDNSVKLWDGRDGKFISTLRGHVAPVYQCAWSGDGRLLVSASKDTTLKVWDIRTKKLQSDLPGHKDEVFAVDWSVDGNRVGSGSKDKMVRLWTH</sequence>
<accession>A0A1E3PFU6</accession>
<reference evidence="11 12" key="1">
    <citation type="journal article" date="2016" name="Proc. Natl. Acad. Sci. U.S.A.">
        <title>Comparative genomics of biotechnologically important yeasts.</title>
        <authorList>
            <person name="Riley R."/>
            <person name="Haridas S."/>
            <person name="Wolfe K.H."/>
            <person name="Lopes M.R."/>
            <person name="Hittinger C.T."/>
            <person name="Goeker M."/>
            <person name="Salamov A.A."/>
            <person name="Wisecaver J.H."/>
            <person name="Long T.M."/>
            <person name="Calvey C.H."/>
            <person name="Aerts A.L."/>
            <person name="Barry K.W."/>
            <person name="Choi C."/>
            <person name="Clum A."/>
            <person name="Coughlan A.Y."/>
            <person name="Deshpande S."/>
            <person name="Douglass A.P."/>
            <person name="Hanson S.J."/>
            <person name="Klenk H.-P."/>
            <person name="LaButti K.M."/>
            <person name="Lapidus A."/>
            <person name="Lindquist E.A."/>
            <person name="Lipzen A.M."/>
            <person name="Meier-Kolthoff J.P."/>
            <person name="Ohm R.A."/>
            <person name="Otillar R.P."/>
            <person name="Pangilinan J.L."/>
            <person name="Peng Y."/>
            <person name="Rokas A."/>
            <person name="Rosa C.A."/>
            <person name="Scheuner C."/>
            <person name="Sibirny A.A."/>
            <person name="Slot J.C."/>
            <person name="Stielow J.B."/>
            <person name="Sun H."/>
            <person name="Kurtzman C.P."/>
            <person name="Blackwell M."/>
            <person name="Grigoriev I.V."/>
            <person name="Jeffries T.W."/>
        </authorList>
    </citation>
    <scope>NUCLEOTIDE SEQUENCE [LARGE SCALE GENOMIC DNA]</scope>
    <source>
        <strain evidence="11 12">DSM 6958</strain>
    </source>
</reference>
<evidence type="ECO:0000313" key="12">
    <source>
        <dbReference type="Proteomes" id="UP000095009"/>
    </source>
</evidence>
<name>A0A1E3PFU6_9ASCO</name>
<evidence type="ECO:0000256" key="6">
    <source>
        <dbReference type="ARBA" id="ARBA00068030"/>
    </source>
</evidence>
<comment type="similarity">
    <text evidence="5">Belongs to the NLE1/RSA4 family.</text>
</comment>
<keyword evidence="4" id="KW-0539">Nucleus</keyword>
<dbReference type="InterPro" id="IPR036322">
    <property type="entry name" value="WD40_repeat_dom_sf"/>
</dbReference>
<dbReference type="PROSITE" id="PS00678">
    <property type="entry name" value="WD_REPEATS_1"/>
    <property type="match status" value="3"/>
</dbReference>
<dbReference type="PROSITE" id="PS50294">
    <property type="entry name" value="WD_REPEATS_REGION"/>
    <property type="match status" value="7"/>
</dbReference>
<dbReference type="STRING" id="857566.A0A1E3PFU6"/>
<dbReference type="PROSITE" id="PS50082">
    <property type="entry name" value="WD_REPEATS_2"/>
    <property type="match status" value="7"/>
</dbReference>
<protein>
    <recommendedName>
        <fullName evidence="6">Ribosome assembly protein 4</fullName>
    </recommendedName>
    <alternativeName>
        <fullName evidence="8">Notchless protein homolog 1</fullName>
    </alternativeName>
    <alternativeName>
        <fullName evidence="7">Ribosome biogenesis factor RSA4</fullName>
    </alternativeName>
</protein>
<dbReference type="InterPro" id="IPR001680">
    <property type="entry name" value="WD40_rpt"/>
</dbReference>
<evidence type="ECO:0000256" key="1">
    <source>
        <dbReference type="ARBA" id="ARBA00004604"/>
    </source>
</evidence>
<evidence type="ECO:0000256" key="3">
    <source>
        <dbReference type="ARBA" id="ARBA00022737"/>
    </source>
</evidence>
<dbReference type="PRINTS" id="PR00320">
    <property type="entry name" value="GPROTEINBRPT"/>
</dbReference>
<proteinExistence type="inferred from homology"/>
<feature type="repeat" description="WD" evidence="9">
    <location>
        <begin position="395"/>
        <end position="436"/>
    </location>
</feature>
<feature type="repeat" description="WD" evidence="9">
    <location>
        <begin position="479"/>
        <end position="512"/>
    </location>
</feature>
<dbReference type="PANTHER" id="PTHR19848">
    <property type="entry name" value="WD40 REPEAT PROTEIN"/>
    <property type="match status" value="1"/>
</dbReference>
<dbReference type="GO" id="GO:0000027">
    <property type="term" value="P:ribosomal large subunit assembly"/>
    <property type="evidence" value="ECO:0007669"/>
    <property type="project" value="TreeGrafter"/>
</dbReference>
<dbReference type="Proteomes" id="UP000095009">
    <property type="component" value="Unassembled WGS sequence"/>
</dbReference>
<dbReference type="InterPro" id="IPR015943">
    <property type="entry name" value="WD40/YVTN_repeat-like_dom_sf"/>
</dbReference>
<evidence type="ECO:0000259" key="10">
    <source>
        <dbReference type="Pfam" id="PF08154"/>
    </source>
</evidence>
<evidence type="ECO:0000256" key="7">
    <source>
        <dbReference type="ARBA" id="ARBA00077034"/>
    </source>
</evidence>
<dbReference type="Pfam" id="PF08154">
    <property type="entry name" value="NLE"/>
    <property type="match status" value="1"/>
</dbReference>
<evidence type="ECO:0000256" key="5">
    <source>
        <dbReference type="ARBA" id="ARBA00061016"/>
    </source>
</evidence>
<dbReference type="GO" id="GO:0005730">
    <property type="term" value="C:nucleolus"/>
    <property type="evidence" value="ECO:0007669"/>
    <property type="project" value="UniProtKB-SubCell"/>
</dbReference>
<dbReference type="Pfam" id="PF00400">
    <property type="entry name" value="WD40"/>
    <property type="match status" value="7"/>
</dbReference>
<gene>
    <name evidence="11" type="ORF">NADFUDRAFT_52613</name>
</gene>
<organism evidence="11 12">
    <name type="scientific">Nadsonia fulvescens var. elongata DSM 6958</name>
    <dbReference type="NCBI Taxonomy" id="857566"/>
    <lineage>
        <taxon>Eukaryota</taxon>
        <taxon>Fungi</taxon>
        <taxon>Dikarya</taxon>
        <taxon>Ascomycota</taxon>
        <taxon>Saccharomycotina</taxon>
        <taxon>Dipodascomycetes</taxon>
        <taxon>Dipodascales</taxon>
        <taxon>Dipodascales incertae sedis</taxon>
        <taxon>Nadsonia</taxon>
    </lineage>
</organism>
<evidence type="ECO:0000256" key="9">
    <source>
        <dbReference type="PROSITE-ProRule" id="PRU00221"/>
    </source>
</evidence>
<feature type="repeat" description="WD" evidence="9">
    <location>
        <begin position="269"/>
        <end position="309"/>
    </location>
</feature>
<feature type="repeat" description="WD" evidence="9">
    <location>
        <begin position="135"/>
        <end position="177"/>
    </location>
</feature>
<dbReference type="SMART" id="SM00320">
    <property type="entry name" value="WD40"/>
    <property type="match status" value="8"/>
</dbReference>